<reference evidence="1" key="1">
    <citation type="submission" date="2021-06" db="EMBL/GenBank/DDBJ databases">
        <authorList>
            <person name="Hodson N. C."/>
            <person name="Mongue J. A."/>
            <person name="Jaron S. K."/>
        </authorList>
    </citation>
    <scope>NUCLEOTIDE SEQUENCE</scope>
</reference>
<evidence type="ECO:0000313" key="2">
    <source>
        <dbReference type="Proteomes" id="UP000708208"/>
    </source>
</evidence>
<gene>
    <name evidence="1" type="ORF">AFUS01_LOCUS28904</name>
</gene>
<comment type="caution">
    <text evidence="1">The sequence shown here is derived from an EMBL/GenBank/DDBJ whole genome shotgun (WGS) entry which is preliminary data.</text>
</comment>
<dbReference type="AlphaFoldDB" id="A0A8J2PE56"/>
<organism evidence="1 2">
    <name type="scientific">Allacma fusca</name>
    <dbReference type="NCBI Taxonomy" id="39272"/>
    <lineage>
        <taxon>Eukaryota</taxon>
        <taxon>Metazoa</taxon>
        <taxon>Ecdysozoa</taxon>
        <taxon>Arthropoda</taxon>
        <taxon>Hexapoda</taxon>
        <taxon>Collembola</taxon>
        <taxon>Symphypleona</taxon>
        <taxon>Sminthuridae</taxon>
        <taxon>Allacma</taxon>
    </lineage>
</organism>
<keyword evidence="2" id="KW-1185">Reference proteome</keyword>
<name>A0A8J2PE56_9HEXA</name>
<proteinExistence type="predicted"/>
<accession>A0A8J2PE56</accession>
<sequence length="81" mass="9262">MNLKGVLTNIVDSTNPEYQCRLQLTDSVRPDVVIEFQSPRLIMADTVTKKKQWHERNIGVILGGAHHRKEYKAWGCNKGRA</sequence>
<dbReference type="Proteomes" id="UP000708208">
    <property type="component" value="Unassembled WGS sequence"/>
</dbReference>
<evidence type="ECO:0000313" key="1">
    <source>
        <dbReference type="EMBL" id="CAG7818398.1"/>
    </source>
</evidence>
<dbReference type="EMBL" id="CAJVCH010419618">
    <property type="protein sequence ID" value="CAG7818398.1"/>
    <property type="molecule type" value="Genomic_DNA"/>
</dbReference>
<protein>
    <submittedName>
        <fullName evidence="1">Uncharacterized protein</fullName>
    </submittedName>
</protein>